<comment type="similarity">
    <text evidence="1 2">Belongs to the complex I subunit 6 family.</text>
</comment>
<feature type="transmembrane region" description="Helical" evidence="2">
    <location>
        <begin position="51"/>
        <end position="70"/>
    </location>
</feature>
<evidence type="ECO:0000313" key="4">
    <source>
        <dbReference type="Proteomes" id="UP001289135"/>
    </source>
</evidence>
<reference evidence="3" key="1">
    <citation type="submission" date="2023-02" db="EMBL/GenBank/DDBJ databases">
        <title>Host association and intracellularity evolved multiple times independently in the Rickettsiales.</title>
        <authorList>
            <person name="Castelli M."/>
            <person name="Nardi T."/>
            <person name="Gammuto L."/>
            <person name="Bellinzona G."/>
            <person name="Sabaneyeva E."/>
            <person name="Potekhin A."/>
            <person name="Serra V."/>
            <person name="Petroni G."/>
            <person name="Sassera D."/>
        </authorList>
    </citation>
    <scope>NUCLEOTIDE SEQUENCE</scope>
    <source>
        <strain evidence="3">USBL-36I1</strain>
    </source>
</reference>
<organism evidence="3 4">
    <name type="scientific">Lyticum sinuosum</name>
    <dbReference type="NCBI Taxonomy" id="1332059"/>
    <lineage>
        <taxon>Bacteria</taxon>
        <taxon>Pseudomonadati</taxon>
        <taxon>Pseudomonadota</taxon>
        <taxon>Alphaproteobacteria</taxon>
        <taxon>Rickettsiales</taxon>
        <taxon>Lyticum</taxon>
    </lineage>
</organism>
<keyword evidence="2" id="KW-1133">Transmembrane helix</keyword>
<keyword evidence="2" id="KW-1003">Cell membrane</keyword>
<feature type="transmembrane region" description="Helical" evidence="2">
    <location>
        <begin position="27"/>
        <end position="44"/>
    </location>
</feature>
<dbReference type="EMBL" id="JARGYU010000002">
    <property type="protein sequence ID" value="MDZ5761316.1"/>
    <property type="molecule type" value="Genomic_DNA"/>
</dbReference>
<keyword evidence="2" id="KW-0812">Transmembrane</keyword>
<comment type="caution">
    <text evidence="2">Lacks conserved residue(s) required for the propagation of feature annotation.</text>
</comment>
<evidence type="ECO:0000313" key="3">
    <source>
        <dbReference type="EMBL" id="MDZ5761316.1"/>
    </source>
</evidence>
<evidence type="ECO:0000256" key="1">
    <source>
        <dbReference type="ARBA" id="ARBA00005698"/>
    </source>
</evidence>
<dbReference type="AlphaFoldDB" id="A0AAE4VJY4"/>
<keyword evidence="4" id="KW-1185">Reference proteome</keyword>
<dbReference type="Proteomes" id="UP001289135">
    <property type="component" value="Unassembled WGS sequence"/>
</dbReference>
<comment type="subcellular location">
    <subcellularLocation>
        <location evidence="2">Cell membrane</location>
        <topology evidence="2">Multi-pass membrane protein</topology>
    </subcellularLocation>
</comment>
<dbReference type="PANTHER" id="PTHR33269:SF17">
    <property type="entry name" value="NADH-UBIQUINONE OXIDOREDUCTASE CHAIN 6"/>
    <property type="match status" value="1"/>
</dbReference>
<comment type="catalytic activity">
    <reaction evidence="2">
        <text>a quinone + NADH + 5 H(+)(in) = a quinol + NAD(+) + 4 H(+)(out)</text>
        <dbReference type="Rhea" id="RHEA:57888"/>
        <dbReference type="ChEBI" id="CHEBI:15378"/>
        <dbReference type="ChEBI" id="CHEBI:24646"/>
        <dbReference type="ChEBI" id="CHEBI:57540"/>
        <dbReference type="ChEBI" id="CHEBI:57945"/>
        <dbReference type="ChEBI" id="CHEBI:132124"/>
    </reaction>
</comment>
<dbReference type="InterPro" id="IPR042106">
    <property type="entry name" value="Nuo/plastoQ_OxRdtase_6_NuoJ"/>
</dbReference>
<dbReference type="RefSeq" id="WP_322498745.1">
    <property type="nucleotide sequence ID" value="NZ_JARGYU010000002.1"/>
</dbReference>
<dbReference type="GO" id="GO:0048038">
    <property type="term" value="F:quinone binding"/>
    <property type="evidence" value="ECO:0007669"/>
    <property type="project" value="UniProtKB-UniRule"/>
</dbReference>
<proteinExistence type="inferred from homology"/>
<feature type="transmembrane region" description="Helical" evidence="2">
    <location>
        <begin position="82"/>
        <end position="103"/>
    </location>
</feature>
<feature type="transmembrane region" description="Helical" evidence="2">
    <location>
        <begin position="163"/>
        <end position="183"/>
    </location>
</feature>
<keyword evidence="2" id="KW-0520">NAD</keyword>
<comment type="caution">
    <text evidence="3">The sequence shown here is derived from an EMBL/GenBank/DDBJ whole genome shotgun (WGS) entry which is preliminary data.</text>
</comment>
<dbReference type="PANTHER" id="PTHR33269">
    <property type="entry name" value="NADH-UBIQUINONE OXIDOREDUCTASE CHAIN 6"/>
    <property type="match status" value="1"/>
</dbReference>
<dbReference type="GO" id="GO:0008137">
    <property type="term" value="F:NADH dehydrogenase (ubiquinone) activity"/>
    <property type="evidence" value="ECO:0007669"/>
    <property type="project" value="UniProtKB-UniRule"/>
</dbReference>
<dbReference type="EC" id="7.1.1.-" evidence="2"/>
<keyword evidence="2" id="KW-0472">Membrane</keyword>
<evidence type="ECO:0000256" key="2">
    <source>
        <dbReference type="RuleBase" id="RU004429"/>
    </source>
</evidence>
<sequence length="220" mass="24876">MILVICGCLAFFASIMVVSTNNTIHSVFFLIVVFIFTGIGIIITCDEFLGISLIIICVGAIAILFLFSIMMINLDFIAKQNIIYKLINTLFIFIFVFLPFVCIQYDTFNKNSSISFQKKQITQLKKVEQYNNENITNNVYSSKSNFDEITNHLYENSWFQIQLAGIILLAGIISSITIIISNFEFKSIKKHNIDYYSTKSVDLIKISPGDGAIIITNKSP</sequence>
<dbReference type="InterPro" id="IPR001457">
    <property type="entry name" value="NADH_UbQ/plastoQ_OxRdtase_su6"/>
</dbReference>
<comment type="function">
    <text evidence="2">NDH-1 shuttles electrons from NADH, via FMN and iron-sulfur (Fe-S) centers, to quinones in the respiratory chain. Couples the redox reaction to proton translocation (for every two electrons transferred, four hydrogen ions are translocated across the cytoplasmic membrane), and thus conserves the redox energy in a proton gradient.</text>
</comment>
<dbReference type="GO" id="GO:0005886">
    <property type="term" value="C:plasma membrane"/>
    <property type="evidence" value="ECO:0007669"/>
    <property type="project" value="UniProtKB-SubCell"/>
</dbReference>
<name>A0AAE4VJY4_9RICK</name>
<dbReference type="Gene3D" id="1.20.120.1200">
    <property type="entry name" value="NADH-ubiquinone/plastoquinone oxidoreductase chain 6, subunit NuoJ"/>
    <property type="match status" value="1"/>
</dbReference>
<keyword evidence="2" id="KW-0874">Quinone</keyword>
<protein>
    <recommendedName>
        <fullName evidence="2">NADH-quinone oxidoreductase subunit J</fullName>
        <ecNumber evidence="2">7.1.1.-</ecNumber>
    </recommendedName>
</protein>
<dbReference type="Pfam" id="PF00499">
    <property type="entry name" value="Oxidored_q3"/>
    <property type="match status" value="1"/>
</dbReference>
<accession>A0AAE4VJY4</accession>
<gene>
    <name evidence="3" type="ORF">Lyticum_00487</name>
</gene>